<dbReference type="EMBL" id="FODE01000020">
    <property type="protein sequence ID" value="SEN87662.1"/>
    <property type="molecule type" value="Genomic_DNA"/>
</dbReference>
<proteinExistence type="predicted"/>
<evidence type="ECO:0000313" key="2">
    <source>
        <dbReference type="Proteomes" id="UP000199054"/>
    </source>
</evidence>
<reference evidence="1 2" key="1">
    <citation type="submission" date="2016-10" db="EMBL/GenBank/DDBJ databases">
        <authorList>
            <person name="de Groot N.N."/>
        </authorList>
    </citation>
    <scope>NUCLEOTIDE SEQUENCE [LARGE SCALE GENOMIC DNA]</scope>
    <source>
        <strain evidence="1 2">DSM 8512</strain>
    </source>
</reference>
<dbReference type="OrthoDB" id="9971411at2"/>
<dbReference type="Proteomes" id="UP000199054">
    <property type="component" value="Unassembled WGS sequence"/>
</dbReference>
<accession>A0A1H8K3W6</accession>
<dbReference type="STRING" id="34002.SAMN04489859_102043"/>
<organism evidence="1 2">
    <name type="scientific">Paracoccus alcaliphilus</name>
    <dbReference type="NCBI Taxonomy" id="34002"/>
    <lineage>
        <taxon>Bacteria</taxon>
        <taxon>Pseudomonadati</taxon>
        <taxon>Pseudomonadota</taxon>
        <taxon>Alphaproteobacteria</taxon>
        <taxon>Rhodobacterales</taxon>
        <taxon>Paracoccaceae</taxon>
        <taxon>Paracoccus</taxon>
    </lineage>
</organism>
<keyword evidence="2" id="KW-1185">Reference proteome</keyword>
<evidence type="ECO:0000313" key="1">
    <source>
        <dbReference type="EMBL" id="SEN87662.1"/>
    </source>
</evidence>
<name>A0A1H8K3W6_9RHOB</name>
<gene>
    <name evidence="1" type="ORF">SAMN04489859_102043</name>
</gene>
<sequence>MWGPTDGNMIAADAHYGQDRPEDHDYCASCNRPFRQPDLLGFIARQDDTDFSLCDVCAYAQDDEE</sequence>
<dbReference type="AlphaFoldDB" id="A0A1H8K3W6"/>
<protein>
    <submittedName>
        <fullName evidence="1">Uncharacterized protein</fullName>
    </submittedName>
</protein>